<protein>
    <submittedName>
        <fullName evidence="1">Uncharacterized protein</fullName>
    </submittedName>
</protein>
<name>A0A6M1SNS3_9HYPH</name>
<accession>A0A6M1SNS3</accession>
<comment type="caution">
    <text evidence="1">The sequence shown here is derived from an EMBL/GenBank/DDBJ whole genome shotgun (WGS) entry which is preliminary data.</text>
</comment>
<evidence type="ECO:0000313" key="1">
    <source>
        <dbReference type="EMBL" id="NGP18196.1"/>
    </source>
</evidence>
<gene>
    <name evidence="1" type="ORF">G5575_11460</name>
</gene>
<evidence type="ECO:0000313" key="2">
    <source>
        <dbReference type="Proteomes" id="UP000474802"/>
    </source>
</evidence>
<reference evidence="1 2" key="2">
    <citation type="submission" date="2020-03" db="EMBL/GenBank/DDBJ databases">
        <title>Devosia chinhatensis sp. nov., isolated from a hexachlorocyclohexane (HCH) dump site in India.</title>
        <authorList>
            <person name="Kumar M."/>
            <person name="Lal R."/>
        </authorList>
    </citation>
    <scope>NUCLEOTIDE SEQUENCE [LARGE SCALE GENOMIC DNA]</scope>
    <source>
        <strain evidence="1 2">H239</strain>
    </source>
</reference>
<organism evidence="1 2">
    <name type="scientific">Devosia aurantiaca</name>
    <dbReference type="NCBI Taxonomy" id="2714858"/>
    <lineage>
        <taxon>Bacteria</taxon>
        <taxon>Pseudomonadati</taxon>
        <taxon>Pseudomonadota</taxon>
        <taxon>Alphaproteobacteria</taxon>
        <taxon>Hyphomicrobiales</taxon>
        <taxon>Devosiaceae</taxon>
        <taxon>Devosia</taxon>
    </lineage>
</organism>
<proteinExistence type="predicted"/>
<dbReference type="Proteomes" id="UP000474802">
    <property type="component" value="Unassembled WGS sequence"/>
</dbReference>
<keyword evidence="2" id="KW-1185">Reference proteome</keyword>
<reference evidence="1 2" key="1">
    <citation type="submission" date="2020-02" db="EMBL/GenBank/DDBJ databases">
        <authorList>
            <person name="Khan S.A."/>
            <person name="Jeon C.O."/>
            <person name="Chun B.H."/>
        </authorList>
    </citation>
    <scope>NUCLEOTIDE SEQUENCE [LARGE SCALE GENOMIC DNA]</scope>
    <source>
        <strain evidence="1 2">H239</strain>
    </source>
</reference>
<dbReference type="AlphaFoldDB" id="A0A6M1SNS3"/>
<sequence>MSDEAHGRLVEIKTKFYNEAVKPGGVSRSGAQTAATRSVTAVKLQVEQQLDACVTPLADALRNWPIADMAKSCEQASQVRDLAGLADMHLLTEVAMHSFDCLDAVLIDGAGMERAEAVCYADALVFARQHRGSNLELFRPLLKDLESLTTLVIQRNKKTA</sequence>
<dbReference type="EMBL" id="JAALFG010000002">
    <property type="protein sequence ID" value="NGP18196.1"/>
    <property type="molecule type" value="Genomic_DNA"/>
</dbReference>
<dbReference type="RefSeq" id="WP_164534424.1">
    <property type="nucleotide sequence ID" value="NZ_JAALFG010000002.1"/>
</dbReference>